<dbReference type="OrthoDB" id="9997739at2759"/>
<dbReference type="PROSITE" id="PS50097">
    <property type="entry name" value="BTB"/>
    <property type="match status" value="1"/>
</dbReference>
<gene>
    <name evidence="2" type="ORF">SETTUDRAFT_33405</name>
</gene>
<dbReference type="HOGENOM" id="CLU_056399_2_0_1"/>
<dbReference type="GeneID" id="19403768"/>
<feature type="domain" description="BTB" evidence="1">
    <location>
        <begin position="12"/>
        <end position="81"/>
    </location>
</feature>
<dbReference type="SUPFAM" id="SSF54695">
    <property type="entry name" value="POZ domain"/>
    <property type="match status" value="1"/>
</dbReference>
<accession>R0K064</accession>
<dbReference type="eggNOG" id="ENOG502SFZQ">
    <property type="taxonomic scope" value="Eukaryota"/>
</dbReference>
<dbReference type="AlphaFoldDB" id="R0K064"/>
<sequence>MAPTFEDFIQSPQFTFFVGKERKPIVVHAAAIAATSQHLDALVNGGMQESETRCARMKDVSVDDFIRFCEYAYRGDYTIPRWEELLPEPSSQNNKNDDLADDNSPKNLILQNCESPRNRAANHNCAPVLLAHARLYCFAHLRLIMSLKSLTLQKLQKTLMSFDLHKNGVGDIIELARYTYSNPDLPDRSGDETTDDLRKLVVEYIVCEIDTIGKCDDFIKYMEEGGEFAGDFWRIARNQMA</sequence>
<proteinExistence type="predicted"/>
<reference evidence="2 3" key="1">
    <citation type="journal article" date="2012" name="PLoS Pathog.">
        <title>Diverse lifestyles and strategies of plant pathogenesis encoded in the genomes of eighteen Dothideomycetes fungi.</title>
        <authorList>
            <person name="Ohm R.A."/>
            <person name="Feau N."/>
            <person name="Henrissat B."/>
            <person name="Schoch C.L."/>
            <person name="Horwitz B.A."/>
            <person name="Barry K.W."/>
            <person name="Condon B.J."/>
            <person name="Copeland A.C."/>
            <person name="Dhillon B."/>
            <person name="Glaser F."/>
            <person name="Hesse C.N."/>
            <person name="Kosti I."/>
            <person name="LaButti K."/>
            <person name="Lindquist E.A."/>
            <person name="Lucas S."/>
            <person name="Salamov A.A."/>
            <person name="Bradshaw R.E."/>
            <person name="Ciuffetti L."/>
            <person name="Hamelin R.C."/>
            <person name="Kema G.H.J."/>
            <person name="Lawrence C."/>
            <person name="Scott J.A."/>
            <person name="Spatafora J.W."/>
            <person name="Turgeon B.G."/>
            <person name="de Wit P.J.G.M."/>
            <person name="Zhong S."/>
            <person name="Goodwin S.B."/>
            <person name="Grigoriev I.V."/>
        </authorList>
    </citation>
    <scope>NUCLEOTIDE SEQUENCE [LARGE SCALE GENOMIC DNA]</scope>
    <source>
        <strain evidence="3">28A</strain>
    </source>
</reference>
<dbReference type="Pfam" id="PF00651">
    <property type="entry name" value="BTB"/>
    <property type="match status" value="1"/>
</dbReference>
<dbReference type="EMBL" id="KB908833">
    <property type="protein sequence ID" value="EOA83074.1"/>
    <property type="molecule type" value="Genomic_DNA"/>
</dbReference>
<dbReference type="InterPro" id="IPR000210">
    <property type="entry name" value="BTB/POZ_dom"/>
</dbReference>
<dbReference type="RefSeq" id="XP_008028778.1">
    <property type="nucleotide sequence ID" value="XM_008030587.1"/>
</dbReference>
<evidence type="ECO:0000313" key="2">
    <source>
        <dbReference type="EMBL" id="EOA83074.1"/>
    </source>
</evidence>
<dbReference type="Proteomes" id="UP000016935">
    <property type="component" value="Unassembled WGS sequence"/>
</dbReference>
<keyword evidence="3" id="KW-1185">Reference proteome</keyword>
<dbReference type="Gene3D" id="3.30.710.10">
    <property type="entry name" value="Potassium Channel Kv1.1, Chain A"/>
    <property type="match status" value="1"/>
</dbReference>
<name>R0K064_EXST2</name>
<dbReference type="STRING" id="671987.R0K064"/>
<dbReference type="InterPro" id="IPR011333">
    <property type="entry name" value="SKP1/BTB/POZ_sf"/>
</dbReference>
<dbReference type="PANTHER" id="PTHR47843">
    <property type="entry name" value="BTB DOMAIN-CONTAINING PROTEIN-RELATED"/>
    <property type="match status" value="1"/>
</dbReference>
<reference evidence="2 3" key="2">
    <citation type="journal article" date="2013" name="PLoS Genet.">
        <title>Comparative genome structure, secondary metabolite, and effector coding capacity across Cochliobolus pathogens.</title>
        <authorList>
            <person name="Condon B.J."/>
            <person name="Leng Y."/>
            <person name="Wu D."/>
            <person name="Bushley K.E."/>
            <person name="Ohm R.A."/>
            <person name="Otillar R."/>
            <person name="Martin J."/>
            <person name="Schackwitz W."/>
            <person name="Grimwood J."/>
            <person name="MohdZainudin N."/>
            <person name="Xue C."/>
            <person name="Wang R."/>
            <person name="Manning V.A."/>
            <person name="Dhillon B."/>
            <person name="Tu Z.J."/>
            <person name="Steffenson B.J."/>
            <person name="Salamov A."/>
            <person name="Sun H."/>
            <person name="Lowry S."/>
            <person name="LaButti K."/>
            <person name="Han J."/>
            <person name="Copeland A."/>
            <person name="Lindquist E."/>
            <person name="Barry K."/>
            <person name="Schmutz J."/>
            <person name="Baker S.E."/>
            <person name="Ciuffetti L.M."/>
            <person name="Grigoriev I.V."/>
            <person name="Zhong S."/>
            <person name="Turgeon B.G."/>
        </authorList>
    </citation>
    <scope>NUCLEOTIDE SEQUENCE [LARGE SCALE GENOMIC DNA]</scope>
    <source>
        <strain evidence="3">28A</strain>
    </source>
</reference>
<organism evidence="2 3">
    <name type="scientific">Exserohilum turcicum (strain 28A)</name>
    <name type="common">Northern leaf blight fungus</name>
    <name type="synonym">Setosphaeria turcica</name>
    <dbReference type="NCBI Taxonomy" id="671987"/>
    <lineage>
        <taxon>Eukaryota</taxon>
        <taxon>Fungi</taxon>
        <taxon>Dikarya</taxon>
        <taxon>Ascomycota</taxon>
        <taxon>Pezizomycotina</taxon>
        <taxon>Dothideomycetes</taxon>
        <taxon>Pleosporomycetidae</taxon>
        <taxon>Pleosporales</taxon>
        <taxon>Pleosporineae</taxon>
        <taxon>Pleosporaceae</taxon>
        <taxon>Exserohilum</taxon>
    </lineage>
</organism>
<evidence type="ECO:0000259" key="1">
    <source>
        <dbReference type="PROSITE" id="PS50097"/>
    </source>
</evidence>
<protein>
    <recommendedName>
        <fullName evidence="1">BTB domain-containing protein</fullName>
    </recommendedName>
</protein>
<evidence type="ECO:0000313" key="3">
    <source>
        <dbReference type="Proteomes" id="UP000016935"/>
    </source>
</evidence>